<protein>
    <submittedName>
        <fullName evidence="4">Trichohyalin</fullName>
    </submittedName>
</protein>
<accession>A0AB40AAX1</accession>
<feature type="compositionally biased region" description="Basic and acidic residues" evidence="2">
    <location>
        <begin position="508"/>
        <end position="538"/>
    </location>
</feature>
<evidence type="ECO:0000256" key="2">
    <source>
        <dbReference type="SAM" id="MobiDB-lite"/>
    </source>
</evidence>
<evidence type="ECO:0000256" key="1">
    <source>
        <dbReference type="SAM" id="Coils"/>
    </source>
</evidence>
<sequence>MASANVVTRSKRRSLEDRLERSYRQKVKIIRGLAVRRASAKDLDLCAKWMYVFSRATKEEGRARDYLLEQMLRQLRESGHLSLPFTNLANCKLELRLLLDEEGRQRLRRFSPPQVVAPKPSSTSLARRRIMSGPFEWRRRVQHLDHLENQYWREEQEVWNLELPPEECPGPKTPPTVAKPRKLAKTVGIQVDVQVLSPRAERDLCERERKQREILRRRERDRVERQLREQERERQRTLLAEQQKLDRQRLEKARQQRDRRLREQQLKVKERRDYERYLLLKKREEQRLQDQRSWAQRRPRTPSSEEEEMAQEAGQDLQQEPIEEPIPEIRHRSESAMTLPADSEATKSSRRDQQLHLRAENIKRKVLAYEQLKEYHRKRAWAERERQLRKRELKEQGMDIKNPERNNPIGNTEESQNVEGKDKEGQESREFVQKDFVKKVHNYGRENIERMRELDHKRLEEHQEREKKKTIDRKERKNFERKRQPDKKCLKESIERAESDQKEDFEDKEIKIDKKRQKREEFGPRELKLETDQKEREERKRELELRALKERQEWEEFERKVMERLENERKKREDFEQKRQQELTSLKERQEREEFERKELEKRLEKDRKEKEDLERKREQDLKSLRELREREEFERKVLEKLENERKEREDFERKTCEEREREEKTIEELKATLNEVQEREIKRAEERERIAREKRELEKRDQAECERMAKEEELLRERRLLEKLKRKKSEREEMERKAREEDLKREQILRKWLEMQEEEEKREAKEREEQQKRILKECGRKTQGRLSMEDKATEQKEGSDAERKVTEERDRLQRDTLIKDQQEQERSKLEEERLRKIEEENVLMEKEEERHLRDKLSREEKDWDQRIEQLRLSREKGIQLESETREVARKLKSHLERRLELNQDDEIRQNMSEQMRVTKCRTQVISDKDIDPKNIVSKGKSKSQTQNMFFENPPGDIKKQGSISKDVLIRLNKLEEKNSRLNDEIQVPKELRLEAGKLSEQNLLTRPPRTKFSMKVQRNEGNSVSAEPKPKDVGDEVWSHRQRRTQKPRPSSSHEYFEPGSLKSRSERWARFMGSEEKSDAEDLPSQGRHPGGSSSAENNTIPEPRYSLVGRYCPRKKTYAVEQQNVPPTPYGNPEQQEAYGSYVRGRVAEWRKMLIPRSYSGDEEEFEERQRGGGIAGDVGLSYCTRTGKKRYPQIKQPETGRNQFGLKENRVQQIRVFRQLLTQARTSDYQPDILDAENRLLEKKLAEAKVNATNHYVQESILLVARRLISIFQRDEAYASSEDETDSQGDEVLAQIYLQEIQSKIKLPRPIFKTLMEVLLLYNEPIMPHFVEKICILDNELEVHLKKICNRVFARQGAKILRRNAEQLVDQMRHVQSCQLAELCRDSEEQTLRQWRRLSRNSLSGIRSLFQDYCDMRDALPRVTLQTIERLYGEWKDQRFSCRLEKMH</sequence>
<feature type="compositionally biased region" description="Polar residues" evidence="2">
    <location>
        <begin position="408"/>
        <end position="418"/>
    </location>
</feature>
<feature type="compositionally biased region" description="Basic and acidic residues" evidence="2">
    <location>
        <begin position="788"/>
        <end position="835"/>
    </location>
</feature>
<feature type="compositionally biased region" description="Basic and acidic residues" evidence="2">
    <location>
        <begin position="419"/>
        <end position="502"/>
    </location>
</feature>
<reference evidence="4" key="1">
    <citation type="submission" date="2025-08" db="UniProtKB">
        <authorList>
            <consortium name="RefSeq"/>
        </authorList>
    </citation>
    <scope>IDENTIFICATION</scope>
</reference>
<feature type="compositionally biased region" description="Basic and acidic residues" evidence="2">
    <location>
        <begin position="760"/>
        <end position="781"/>
    </location>
</feature>
<feature type="compositionally biased region" description="Basic and acidic residues" evidence="2">
    <location>
        <begin position="392"/>
        <end position="404"/>
    </location>
</feature>
<feature type="compositionally biased region" description="Basic and acidic residues" evidence="2">
    <location>
        <begin position="1065"/>
        <end position="1079"/>
    </location>
</feature>
<feature type="coiled-coil region" evidence="1">
    <location>
        <begin position="216"/>
        <end position="267"/>
    </location>
</feature>
<proteinExistence type="predicted"/>
<evidence type="ECO:0000313" key="4">
    <source>
        <dbReference type="RefSeq" id="XP_036675008.3"/>
    </source>
</evidence>
<dbReference type="Proteomes" id="UP001652628">
    <property type="component" value="Chromosome 3"/>
</dbReference>
<feature type="region of interest" description="Disordered" evidence="2">
    <location>
        <begin position="392"/>
        <end position="538"/>
    </location>
</feature>
<dbReference type="GeneID" id="108006723"/>
<keyword evidence="1" id="KW-0175">Coiled coil</keyword>
<feature type="region of interest" description="Disordered" evidence="2">
    <location>
        <begin position="760"/>
        <end position="835"/>
    </location>
</feature>
<feature type="compositionally biased region" description="Polar residues" evidence="2">
    <location>
        <begin position="1094"/>
        <end position="1103"/>
    </location>
</feature>
<dbReference type="RefSeq" id="XP_036675008.3">
    <property type="nucleotide sequence ID" value="XM_036819113.3"/>
</dbReference>
<name>A0AB40AAX1_DROSZ</name>
<keyword evidence="3" id="KW-1185">Reference proteome</keyword>
<feature type="region of interest" description="Disordered" evidence="2">
    <location>
        <begin position="929"/>
        <end position="962"/>
    </location>
</feature>
<feature type="compositionally biased region" description="Basic and acidic residues" evidence="2">
    <location>
        <begin position="1029"/>
        <end position="1040"/>
    </location>
</feature>
<feature type="region of interest" description="Disordered" evidence="2">
    <location>
        <begin position="979"/>
        <end position="1109"/>
    </location>
</feature>
<feature type="compositionally biased region" description="Basic and acidic residues" evidence="2">
    <location>
        <begin position="979"/>
        <end position="998"/>
    </location>
</feature>
<organism evidence="3 4">
    <name type="scientific">Drosophila suzukii</name>
    <name type="common">Spotted-wing drosophila fruit fly</name>
    <dbReference type="NCBI Taxonomy" id="28584"/>
    <lineage>
        <taxon>Eukaryota</taxon>
        <taxon>Metazoa</taxon>
        <taxon>Ecdysozoa</taxon>
        <taxon>Arthropoda</taxon>
        <taxon>Hexapoda</taxon>
        <taxon>Insecta</taxon>
        <taxon>Pterygota</taxon>
        <taxon>Neoptera</taxon>
        <taxon>Endopterygota</taxon>
        <taxon>Diptera</taxon>
        <taxon>Brachycera</taxon>
        <taxon>Muscomorpha</taxon>
        <taxon>Ephydroidea</taxon>
        <taxon>Drosophilidae</taxon>
        <taxon>Drosophila</taxon>
        <taxon>Sophophora</taxon>
    </lineage>
</organism>
<feature type="region of interest" description="Disordered" evidence="2">
    <location>
        <begin position="289"/>
        <end position="322"/>
    </location>
</feature>
<gene>
    <name evidence="4" type="primary">LOC108006723</name>
</gene>
<evidence type="ECO:0000313" key="3">
    <source>
        <dbReference type="Proteomes" id="UP001652628"/>
    </source>
</evidence>